<dbReference type="HOGENOM" id="CLU_3029303_0_0_5"/>
<reference evidence="1 2" key="1">
    <citation type="journal article" date="2001" name="Proc. Natl. Acad. Sci. U.S.A.">
        <title>The complete sequence of the 1,683-kb pSymB megaplasmid from the N2-fixing endosymbiont Sinorhizobium meliloti.</title>
        <authorList>
            <person name="Finan T.M."/>
            <person name="Weidner S."/>
            <person name="Wong K."/>
            <person name="Buhrmester J."/>
            <person name="Chain P."/>
            <person name="Vorholter F.J."/>
            <person name="Hernandez-Lucas I."/>
            <person name="Becker A."/>
            <person name="Cowie A."/>
            <person name="Gouzy J."/>
            <person name="Golding B."/>
            <person name="Puhler A."/>
        </authorList>
    </citation>
    <scope>NUCLEOTIDE SEQUENCE [LARGE SCALE GENOMIC DNA]</scope>
    <source>
        <strain evidence="1 2">1021</strain>
        <plasmid evidence="2">Plasmid pSymB</plasmid>
    </source>
</reference>
<gene>
    <name evidence="1" type="ORF">SM_b21024</name>
</gene>
<reference evidence="2" key="2">
    <citation type="journal article" date="2001" name="Science">
        <title>The composite genome of the legume symbiont Sinorhizobium meliloti.</title>
        <authorList>
            <person name="Galibert F."/>
            <person name="Finan T.M."/>
            <person name="Long S.R."/>
            <person name="Puehler A."/>
            <person name="Abola P."/>
            <person name="Ampe F."/>
            <person name="Barloy-Hubler F."/>
            <person name="Barnett M.J."/>
            <person name="Becker A."/>
            <person name="Boistard P."/>
            <person name="Bothe G."/>
            <person name="Boutry M."/>
            <person name="Bowser L."/>
            <person name="Buhrmester J."/>
            <person name="Cadieu E."/>
            <person name="Capela D."/>
            <person name="Chain P."/>
            <person name="Cowie A."/>
            <person name="Davis R.W."/>
            <person name="Dreano S."/>
            <person name="Federspiel N.A."/>
            <person name="Fisher R.F."/>
            <person name="Gloux S."/>
            <person name="Godrie T."/>
            <person name="Goffeau A."/>
            <person name="Golding B."/>
            <person name="Gouzy J."/>
            <person name="Gurjal M."/>
            <person name="Hernandez-Lucas I."/>
            <person name="Hong A."/>
            <person name="Huizar L."/>
            <person name="Hyman R.W."/>
            <person name="Jones T."/>
            <person name="Kahn D."/>
            <person name="Kahn M.L."/>
            <person name="Kalman S."/>
            <person name="Keating D.H."/>
            <person name="Kiss E."/>
            <person name="Komp C."/>
            <person name="Lelaure V."/>
            <person name="Masuy D."/>
            <person name="Palm C."/>
            <person name="Peck M.C."/>
            <person name="Pohl T.M."/>
            <person name="Portetelle D."/>
            <person name="Purnelle B."/>
            <person name="Ramsperger U."/>
            <person name="Surzycki R."/>
            <person name="Thebault P."/>
            <person name="Vandenbol M."/>
            <person name="Vorhoelter F.J."/>
            <person name="Weidner S."/>
            <person name="Wells D.H."/>
            <person name="Wong K."/>
            <person name="Yeh K.-C."/>
            <person name="Batut J."/>
        </authorList>
    </citation>
    <scope>NUCLEOTIDE SEQUENCE [LARGE SCALE GENOMIC DNA]</scope>
    <source>
        <strain evidence="2">1021</strain>
        <plasmid evidence="2">Plasmid pSymB</plasmid>
    </source>
</reference>
<name>Q92VV1_RHIME</name>
<sequence>MPRCCGVRVTPTPPLFLTKNFGSHPIPCLKHVGNDVVNDGHQRAIRQAVPIGRLA</sequence>
<keyword evidence="1" id="KW-0614">Plasmid</keyword>
<dbReference type="Proteomes" id="UP000001976">
    <property type="component" value="Plasmid pSymB"/>
</dbReference>
<dbReference type="EnsemblBacteria" id="CAC48997">
    <property type="protein sequence ID" value="CAC48997"/>
    <property type="gene ID" value="SM_b21024"/>
</dbReference>
<dbReference type="KEGG" id="sme:SM_b21024"/>
<evidence type="ECO:0000313" key="1">
    <source>
        <dbReference type="EMBL" id="CAC48997.1"/>
    </source>
</evidence>
<accession>Q92VV1</accession>
<proteinExistence type="predicted"/>
<dbReference type="AlphaFoldDB" id="Q92VV1"/>
<protein>
    <submittedName>
        <fullName evidence="1">Uncharacterized protein</fullName>
    </submittedName>
</protein>
<keyword evidence="2" id="KW-1185">Reference proteome</keyword>
<dbReference type="PIR" id="E95916">
    <property type="entry name" value="E95916"/>
</dbReference>
<evidence type="ECO:0000313" key="2">
    <source>
        <dbReference type="Proteomes" id="UP000001976"/>
    </source>
</evidence>
<organism evidence="1 2">
    <name type="scientific">Rhizobium meliloti (strain 1021)</name>
    <name type="common">Ensifer meliloti</name>
    <name type="synonym">Sinorhizobium meliloti</name>
    <dbReference type="NCBI Taxonomy" id="266834"/>
    <lineage>
        <taxon>Bacteria</taxon>
        <taxon>Pseudomonadati</taxon>
        <taxon>Pseudomonadota</taxon>
        <taxon>Alphaproteobacteria</taxon>
        <taxon>Hyphomicrobiales</taxon>
        <taxon>Rhizobiaceae</taxon>
        <taxon>Sinorhizobium/Ensifer group</taxon>
        <taxon>Sinorhizobium</taxon>
    </lineage>
</organism>
<geneLocation type="plasmid" evidence="1 2">
    <name>pSymB</name>
</geneLocation>
<dbReference type="EMBL" id="AL591985">
    <property type="protein sequence ID" value="CAC48997.1"/>
    <property type="molecule type" value="Genomic_DNA"/>
</dbReference>